<dbReference type="Gene3D" id="3.40.50.720">
    <property type="entry name" value="NAD(P)-binding Rossmann-like Domain"/>
    <property type="match status" value="1"/>
</dbReference>
<gene>
    <name evidence="4" type="ORF">BST43_14630</name>
</gene>
<dbReference type="RefSeq" id="WP_234809175.1">
    <property type="nucleotide sequence ID" value="NZ_CP010271.1"/>
</dbReference>
<proteinExistence type="predicted"/>
<sequence>MTRDRVLVTGAFGLVGSAVVDALAARGHAVVATDLRSPTNLQSAQHLPPGVEVRWADLTSHSEVADLVESTRPLAIVHLAALIPPFCYANRRLAQAVNVDATGLLVSAAENLPCPPRFVLASSVAVYGARNPHRDTGLLTADTPVNPSDLYGAHKVAAENLVRSSGLEWVVLRLGGVLTATPRWSIDPNLLRFEAVLPSDGRIQTVDVRDVARAFGAAIGTSHVREVFLIGGDSSHRTTQSAVASETAAAMGLAGGIPAGRPGDPDDPRSWFVTDWMDTERSQQVLGFQRYSLPAMHAETSAAVGWKRMPIRLAAPIVRSVLKTQSPYRGMSGQFADPWRAIERCWGDPQY</sequence>
<dbReference type="EMBL" id="MVII01000018">
    <property type="protein sequence ID" value="ORB55440.1"/>
    <property type="molecule type" value="Genomic_DNA"/>
</dbReference>
<dbReference type="AlphaFoldDB" id="A0A1S4W5Y3"/>
<evidence type="ECO:0000313" key="5">
    <source>
        <dbReference type="Proteomes" id="UP000192434"/>
    </source>
</evidence>
<protein>
    <submittedName>
        <fullName evidence="4">Oxidoreductase</fullName>
    </submittedName>
</protein>
<dbReference type="InterPro" id="IPR001509">
    <property type="entry name" value="Epimerase_deHydtase"/>
</dbReference>
<evidence type="ECO:0000256" key="1">
    <source>
        <dbReference type="ARBA" id="ARBA00022857"/>
    </source>
</evidence>
<name>A0A1S4W5Y3_9MYCO</name>
<dbReference type="Pfam" id="PF01370">
    <property type="entry name" value="Epimerase"/>
    <property type="match status" value="1"/>
</dbReference>
<organism evidence="4 5">
    <name type="scientific">Mycobacteroides saopaulense</name>
    <dbReference type="NCBI Taxonomy" id="1578165"/>
    <lineage>
        <taxon>Bacteria</taxon>
        <taxon>Bacillati</taxon>
        <taxon>Actinomycetota</taxon>
        <taxon>Actinomycetes</taxon>
        <taxon>Mycobacteriales</taxon>
        <taxon>Mycobacteriaceae</taxon>
        <taxon>Mycobacteroides</taxon>
    </lineage>
</organism>
<dbReference type="KEGG" id="msao:MYCSP_22155"/>
<dbReference type="STRING" id="1578165.BKG68_14125"/>
<dbReference type="Proteomes" id="UP000192434">
    <property type="component" value="Unassembled WGS sequence"/>
</dbReference>
<dbReference type="PANTHER" id="PTHR43103">
    <property type="entry name" value="NUCLEOSIDE-DIPHOSPHATE-SUGAR EPIMERASE"/>
    <property type="match status" value="1"/>
</dbReference>
<comment type="caution">
    <text evidence="4">The sequence shown here is derived from an EMBL/GenBank/DDBJ whole genome shotgun (WGS) entry which is preliminary data.</text>
</comment>
<reference evidence="4 5" key="1">
    <citation type="submission" date="2016-12" db="EMBL/GenBank/DDBJ databases">
        <title>The new phylogeny of genus Mycobacterium.</title>
        <authorList>
            <person name="Tortoli E."/>
            <person name="Trovato A."/>
            <person name="Cirillo D.M."/>
        </authorList>
    </citation>
    <scope>NUCLEOTIDE SEQUENCE [LARGE SCALE GENOMIC DNA]</scope>
    <source>
        <strain evidence="4 5">CCUG 66554</strain>
    </source>
</reference>
<evidence type="ECO:0000256" key="2">
    <source>
        <dbReference type="ARBA" id="ARBA00023277"/>
    </source>
</evidence>
<dbReference type="PANTHER" id="PTHR43103:SF3">
    <property type="entry name" value="ADP-L-GLYCERO-D-MANNO-HEPTOSE-6-EPIMERASE"/>
    <property type="match status" value="1"/>
</dbReference>
<keyword evidence="2" id="KW-0119">Carbohydrate metabolism</keyword>
<dbReference type="SUPFAM" id="SSF51735">
    <property type="entry name" value="NAD(P)-binding Rossmann-fold domains"/>
    <property type="match status" value="1"/>
</dbReference>
<evidence type="ECO:0000313" key="4">
    <source>
        <dbReference type="EMBL" id="ORB55440.1"/>
    </source>
</evidence>
<evidence type="ECO:0000259" key="3">
    <source>
        <dbReference type="Pfam" id="PF01370"/>
    </source>
</evidence>
<feature type="domain" description="NAD-dependent epimerase/dehydratase" evidence="3">
    <location>
        <begin position="6"/>
        <end position="221"/>
    </location>
</feature>
<keyword evidence="1" id="KW-0521">NADP</keyword>
<dbReference type="InterPro" id="IPR036291">
    <property type="entry name" value="NAD(P)-bd_dom_sf"/>
</dbReference>
<accession>A0A1S4W5Y3</accession>
<dbReference type="CDD" id="cd08946">
    <property type="entry name" value="SDR_e"/>
    <property type="match status" value="1"/>
</dbReference>